<protein>
    <recommendedName>
        <fullName evidence="5">YqaJ viral recombinase domain-containing protein</fullName>
    </recommendedName>
</protein>
<dbReference type="GO" id="GO:0003676">
    <property type="term" value="F:nucleic acid binding"/>
    <property type="evidence" value="ECO:0007669"/>
    <property type="project" value="InterPro"/>
</dbReference>
<proteinExistence type="predicted"/>
<dbReference type="Gene3D" id="3.30.420.10">
    <property type="entry name" value="Ribonuclease H-like superfamily/Ribonuclease H"/>
    <property type="match status" value="1"/>
</dbReference>
<dbReference type="OrthoDB" id="6626735at2759"/>
<dbReference type="InterPro" id="IPR011335">
    <property type="entry name" value="Restrct_endonuc-II-like"/>
</dbReference>
<organism evidence="3 4">
    <name type="scientific">Apolygus lucorum</name>
    <name type="common">Small green plant bug</name>
    <name type="synonym">Lygocoris lucorum</name>
    <dbReference type="NCBI Taxonomy" id="248454"/>
    <lineage>
        <taxon>Eukaryota</taxon>
        <taxon>Metazoa</taxon>
        <taxon>Ecdysozoa</taxon>
        <taxon>Arthropoda</taxon>
        <taxon>Hexapoda</taxon>
        <taxon>Insecta</taxon>
        <taxon>Pterygota</taxon>
        <taxon>Neoptera</taxon>
        <taxon>Paraneoptera</taxon>
        <taxon>Hemiptera</taxon>
        <taxon>Heteroptera</taxon>
        <taxon>Panheteroptera</taxon>
        <taxon>Cimicomorpha</taxon>
        <taxon>Miridae</taxon>
        <taxon>Mirini</taxon>
        <taxon>Apolygus</taxon>
    </lineage>
</organism>
<feature type="region of interest" description="Disordered" evidence="2">
    <location>
        <begin position="202"/>
        <end position="255"/>
    </location>
</feature>
<dbReference type="InterPro" id="IPR036397">
    <property type="entry name" value="RNaseH_sf"/>
</dbReference>
<feature type="compositionally biased region" description="Basic and acidic residues" evidence="2">
    <location>
        <begin position="242"/>
        <end position="254"/>
    </location>
</feature>
<evidence type="ECO:0000256" key="2">
    <source>
        <dbReference type="SAM" id="MobiDB-lite"/>
    </source>
</evidence>
<dbReference type="InterPro" id="IPR012337">
    <property type="entry name" value="RNaseH-like_sf"/>
</dbReference>
<dbReference type="PANTHER" id="PTHR39953:SF1">
    <property type="entry name" value="RE54151P"/>
    <property type="match status" value="1"/>
</dbReference>
<dbReference type="AlphaFoldDB" id="A0A8S9XLH1"/>
<feature type="coiled-coil region" evidence="1">
    <location>
        <begin position="153"/>
        <end position="180"/>
    </location>
</feature>
<dbReference type="PANTHER" id="PTHR39953">
    <property type="entry name" value="RE54151P"/>
    <property type="match status" value="1"/>
</dbReference>
<evidence type="ECO:0008006" key="5">
    <source>
        <dbReference type="Google" id="ProtNLM"/>
    </source>
</evidence>
<dbReference type="Gene3D" id="3.90.320.10">
    <property type="match status" value="1"/>
</dbReference>
<sequence length="358" mass="41250">MKRGKILEEEVIRTVSNNFERYGMFLDGQYPIYGASPDAIDDTRVYKVKCPSNEKTMKEYLSNNRELSKKCMGQIQLQMLLAKKDRGLFCVADPNFEQNKKVTTLERRKIKEELMPHEIPEVPFYKIAADIGEYGNGIYLFVVDYYSRWLEIVKIKDKTAKSVIDRLKELEAESEEESEVWGNHQQDQPQIDDLEDIDYEHQEVQHDDHDSDSEVELEPPLYNDKEDDVVEDSLDEEEQEEYQAKEESAPKDEPLYDISGCSASFHLTEKYCTNFDLGGSTPLVHQAYEAIREVDARCGLIPLDRQPVLEGLLGKPGEADSSQMDTELINMLKELRGSDEMTPRKSKRVRMAIEPGKS</sequence>
<feature type="compositionally biased region" description="Basic and acidic residues" evidence="2">
    <location>
        <begin position="333"/>
        <end position="343"/>
    </location>
</feature>
<name>A0A8S9XLH1_APOLU</name>
<dbReference type="Proteomes" id="UP000466442">
    <property type="component" value="Unassembled WGS sequence"/>
</dbReference>
<dbReference type="SUPFAM" id="SSF52980">
    <property type="entry name" value="Restriction endonuclease-like"/>
    <property type="match status" value="1"/>
</dbReference>
<keyword evidence="4" id="KW-1185">Reference proteome</keyword>
<feature type="compositionally biased region" description="Acidic residues" evidence="2">
    <location>
        <begin position="225"/>
        <end position="241"/>
    </location>
</feature>
<dbReference type="SUPFAM" id="SSF53098">
    <property type="entry name" value="Ribonuclease H-like"/>
    <property type="match status" value="1"/>
</dbReference>
<evidence type="ECO:0000313" key="4">
    <source>
        <dbReference type="Proteomes" id="UP000466442"/>
    </source>
</evidence>
<dbReference type="InterPro" id="IPR011604">
    <property type="entry name" value="PDDEXK-like_dom_sf"/>
</dbReference>
<dbReference type="GO" id="GO:0006281">
    <property type="term" value="P:DNA repair"/>
    <property type="evidence" value="ECO:0007669"/>
    <property type="project" value="UniProtKB-ARBA"/>
</dbReference>
<comment type="caution">
    <text evidence="3">The sequence shown here is derived from an EMBL/GenBank/DDBJ whole genome shotgun (WGS) entry which is preliminary data.</text>
</comment>
<accession>A0A8S9XLH1</accession>
<evidence type="ECO:0000313" key="3">
    <source>
        <dbReference type="EMBL" id="KAF6209803.1"/>
    </source>
</evidence>
<gene>
    <name evidence="3" type="ORF">GE061_015553</name>
</gene>
<evidence type="ECO:0000256" key="1">
    <source>
        <dbReference type="SAM" id="Coils"/>
    </source>
</evidence>
<dbReference type="EMBL" id="WIXP02000006">
    <property type="protein sequence ID" value="KAF6209803.1"/>
    <property type="molecule type" value="Genomic_DNA"/>
</dbReference>
<keyword evidence="1" id="KW-0175">Coiled coil</keyword>
<feature type="region of interest" description="Disordered" evidence="2">
    <location>
        <begin position="333"/>
        <end position="358"/>
    </location>
</feature>
<reference evidence="3" key="1">
    <citation type="journal article" date="2021" name="Mol. Ecol. Resour.">
        <title>Apolygus lucorum genome provides insights into omnivorousness and mesophyll feeding.</title>
        <authorList>
            <person name="Liu Y."/>
            <person name="Liu H."/>
            <person name="Wang H."/>
            <person name="Huang T."/>
            <person name="Liu B."/>
            <person name="Yang B."/>
            <person name="Yin L."/>
            <person name="Li B."/>
            <person name="Zhang Y."/>
            <person name="Zhang S."/>
            <person name="Jiang F."/>
            <person name="Zhang X."/>
            <person name="Ren Y."/>
            <person name="Wang B."/>
            <person name="Wang S."/>
            <person name="Lu Y."/>
            <person name="Wu K."/>
            <person name="Fan W."/>
            <person name="Wang G."/>
        </authorList>
    </citation>
    <scope>NUCLEOTIDE SEQUENCE</scope>
    <source>
        <strain evidence="3">12Hb</strain>
    </source>
</reference>